<dbReference type="InterPro" id="IPR013783">
    <property type="entry name" value="Ig-like_fold"/>
</dbReference>
<keyword evidence="12 21" id="KW-1133">Transmembrane helix</keyword>
<dbReference type="InterPro" id="IPR016257">
    <property type="entry name" value="Tyr_kinase_ephrin_rcpt"/>
</dbReference>
<sequence length="1095" mass="122056">MISLMEKSNHVENVPEIRRQKPGKIDAQRLVLLDTTTETSLDWPRYPYGPQARTPGWVEESFTDFGKGINWRSYVVCDVAYRNVNNWLWTPLIERSNASRIYIEVQFSMRDCSLFPGMAVSCKETFSLLYYEVDEGPKETPSWEPESYKLIDRIAADEGRFTSTNQVIINTEVRSIPVTKRGVYFAVRDEGACLSLIALRVYYITCPNVTMNHAFFPETPTAADITAIVAREGRCVANAQMIETPRLVCKGDGEWTLPTGGCKCSPGFEPAGKECRACPRGMFKSTVGDESCQPCPRNSEALDDGSPECQCLDGYYRSSSDPKSMACTQPPMAPQNLSFAFVDQSTVILVWRPPQDTGGRRDIVYRVVCEACGAQATYTPAQSGFNETRVTVSGLNPVTRYRFEVYAENGVSNIAGDELHKAEILIKTEASVPSIISKVYARPVRMNEIVLNWEPPKGGPGLPDIERYEVRYFPRQFSRNETVVQTNMTQIAIGNLKPRTEYGFQVRVRTQRGFSDYSEPLYRVTGQLHPTSGGSGAIAPSAEGSSSSPSNMTIFSGVVGALAIIVIGVIVFLLYVKRNSDECNKKQPSDCDTLEYRNGEGKKMVDHRPLMIAAPMFTTPLFTNCGTLGSRLYIDPHTYEDPQQAVKEFTREIDRDAVSIERVIGSGEFADVCKGLLRTQTARGEIRLVPVAVKTLKRDSSDKARNDFLTEATIMGQFDHPNVIYLEGVVTKSMPVMIVTELMENGSLDQFLRENPGQFNMVELVAMLHGIASGMQYLADMSFVHRDLAARNVLVNAELVCKIADFGLSREIEYTAYSGSEGEYRTSGGKIPVRWTAPEGIQYRIFTTASDVWSFGIVCWEVLSSGERPYFNWLNQDVIQRVEAGYRLPPPKECPEALHMLMLDCWRSDRSLRPTFANIVTTLESLLKQPGTLRRLAVNNNKQRAHGSTLQLETVVVKGQATLHQNNLNHQQQSAIYGCTPNSVTLGGAHSTMQLHHNATNARSVEEWLTCLKMSRYLDHFLRGGFNSMDAVSRMRQSDLIRIGVALVGHQKKILDNIKLLNDANQLRLSAAHSTGDVLQRGMPSSKGGQDGFLV</sequence>
<dbReference type="SMART" id="SM00060">
    <property type="entry name" value="FN3"/>
    <property type="match status" value="2"/>
</dbReference>
<evidence type="ECO:0000256" key="7">
    <source>
        <dbReference type="ARBA" id="ARBA00022729"/>
    </source>
</evidence>
<dbReference type="PROSITE" id="PS00107">
    <property type="entry name" value="PROTEIN_KINASE_ATP"/>
    <property type="match status" value="1"/>
</dbReference>
<dbReference type="Gene3D" id="1.10.510.10">
    <property type="entry name" value="Transferase(Phosphotransferase) domain 1"/>
    <property type="match status" value="1"/>
</dbReference>
<dbReference type="KEGG" id="goe:100900575"/>
<keyword evidence="14" id="KW-0829">Tyrosine-protein kinase</keyword>
<dbReference type="Gene3D" id="2.60.120.260">
    <property type="entry name" value="Galactose-binding domain-like"/>
    <property type="match status" value="1"/>
</dbReference>
<evidence type="ECO:0000256" key="19">
    <source>
        <dbReference type="PIRSR" id="PIRSR000666-3"/>
    </source>
</evidence>
<evidence type="ECO:0000256" key="17">
    <source>
        <dbReference type="PIRSR" id="PIRSR000666-1"/>
    </source>
</evidence>
<organism evidence="26 27">
    <name type="scientific">Galendromus occidentalis</name>
    <name type="common">western predatory mite</name>
    <dbReference type="NCBI Taxonomy" id="34638"/>
    <lineage>
        <taxon>Eukaryota</taxon>
        <taxon>Metazoa</taxon>
        <taxon>Ecdysozoa</taxon>
        <taxon>Arthropoda</taxon>
        <taxon>Chelicerata</taxon>
        <taxon>Arachnida</taxon>
        <taxon>Acari</taxon>
        <taxon>Parasitiformes</taxon>
        <taxon>Mesostigmata</taxon>
        <taxon>Gamasina</taxon>
        <taxon>Phytoseioidea</taxon>
        <taxon>Phytoseiidae</taxon>
        <taxon>Typhlodrominae</taxon>
        <taxon>Galendromus</taxon>
    </lineage>
</organism>
<evidence type="ECO:0000313" key="27">
    <source>
        <dbReference type="RefSeq" id="XP_028968879.1"/>
    </source>
</evidence>
<dbReference type="Pfam" id="PF14575">
    <property type="entry name" value="EphA2_TM"/>
    <property type="match status" value="1"/>
</dbReference>
<evidence type="ECO:0000256" key="16">
    <source>
        <dbReference type="ARBA" id="ARBA00023180"/>
    </source>
</evidence>
<dbReference type="SUPFAM" id="SSF57184">
    <property type="entry name" value="Growth factor receptor domain"/>
    <property type="match status" value="1"/>
</dbReference>
<dbReference type="CDD" id="cd00185">
    <property type="entry name" value="TNFRSF"/>
    <property type="match status" value="1"/>
</dbReference>
<dbReference type="SMART" id="SM00615">
    <property type="entry name" value="EPH_lbd"/>
    <property type="match status" value="1"/>
</dbReference>
<feature type="domain" description="Eph LBD" evidence="25">
    <location>
        <begin position="28"/>
        <end position="211"/>
    </location>
</feature>
<keyword evidence="10" id="KW-0418">Kinase</keyword>
<dbReference type="InterPro" id="IPR011009">
    <property type="entry name" value="Kinase-like_dom_sf"/>
</dbReference>
<evidence type="ECO:0000259" key="22">
    <source>
        <dbReference type="PROSITE" id="PS50011"/>
    </source>
</evidence>
<dbReference type="PANTHER" id="PTHR46877">
    <property type="entry name" value="EPH RECEPTOR A5"/>
    <property type="match status" value="1"/>
</dbReference>
<keyword evidence="11 18" id="KW-0067">ATP-binding</keyword>
<evidence type="ECO:0000259" key="25">
    <source>
        <dbReference type="PROSITE" id="PS51550"/>
    </source>
</evidence>
<dbReference type="PRINTS" id="PR00109">
    <property type="entry name" value="TYRKINASE"/>
</dbReference>
<dbReference type="Pfam" id="PF07714">
    <property type="entry name" value="PK_Tyr_Ser-Thr"/>
    <property type="match status" value="1"/>
</dbReference>
<dbReference type="Gene3D" id="3.30.200.20">
    <property type="entry name" value="Phosphorylase Kinase, domain 1"/>
    <property type="match status" value="1"/>
</dbReference>
<keyword evidence="26" id="KW-1185">Reference proteome</keyword>
<keyword evidence="6 21" id="KW-0812">Transmembrane</keyword>
<dbReference type="PROSITE" id="PS00109">
    <property type="entry name" value="PROTEIN_KINASE_TYR"/>
    <property type="match status" value="1"/>
</dbReference>
<dbReference type="FunFam" id="2.10.50.10:FF:000001">
    <property type="entry name" value="Ephrin type-A receptor 5"/>
    <property type="match status" value="1"/>
</dbReference>
<accession>A0AAJ7WIZ6</accession>
<dbReference type="Pfam" id="PF00536">
    <property type="entry name" value="SAM_1"/>
    <property type="match status" value="1"/>
</dbReference>
<evidence type="ECO:0000313" key="26">
    <source>
        <dbReference type="Proteomes" id="UP000694867"/>
    </source>
</evidence>
<dbReference type="Gene3D" id="2.60.40.1770">
    <property type="entry name" value="ephrin a2 ectodomain"/>
    <property type="match status" value="1"/>
</dbReference>
<dbReference type="Gene3D" id="2.60.40.10">
    <property type="entry name" value="Immunoglobulins"/>
    <property type="match status" value="2"/>
</dbReference>
<dbReference type="PROSITE" id="PS50853">
    <property type="entry name" value="FN3"/>
    <property type="match status" value="2"/>
</dbReference>
<feature type="domain" description="Protein kinase" evidence="22">
    <location>
        <begin position="658"/>
        <end position="927"/>
    </location>
</feature>
<dbReference type="PANTHER" id="PTHR46877:SF14">
    <property type="entry name" value="RECEPTOR PROTEIN-TYROSINE KINASE"/>
    <property type="match status" value="1"/>
</dbReference>
<dbReference type="InterPro" id="IPR001245">
    <property type="entry name" value="Ser-Thr/Tyr_kinase_cat_dom"/>
</dbReference>
<dbReference type="SUPFAM" id="SSF56112">
    <property type="entry name" value="Protein kinase-like (PK-like)"/>
    <property type="match status" value="1"/>
</dbReference>
<feature type="domain" description="Fibronectin type-III" evidence="24">
    <location>
        <begin position="432"/>
        <end position="531"/>
    </location>
</feature>
<dbReference type="PROSITE" id="PS50105">
    <property type="entry name" value="SAM_DOMAIN"/>
    <property type="match status" value="1"/>
</dbReference>
<dbReference type="PROSITE" id="PS51550">
    <property type="entry name" value="EPH_LBD"/>
    <property type="match status" value="1"/>
</dbReference>
<feature type="domain" description="Fibronectin type-III" evidence="24">
    <location>
        <begin position="333"/>
        <end position="431"/>
    </location>
</feature>
<evidence type="ECO:0000256" key="12">
    <source>
        <dbReference type="ARBA" id="ARBA00022989"/>
    </source>
</evidence>
<evidence type="ECO:0000256" key="14">
    <source>
        <dbReference type="ARBA" id="ARBA00023137"/>
    </source>
</evidence>
<feature type="disulfide bond" evidence="19">
    <location>
        <begin position="77"/>
        <end position="193"/>
    </location>
</feature>
<dbReference type="Pfam" id="PF25599">
    <property type="entry name" value="Ephrin_CRD"/>
    <property type="match status" value="1"/>
</dbReference>
<dbReference type="InterPro" id="IPR011641">
    <property type="entry name" value="Tyr-kin_ephrin_A/B_rcpt-like"/>
</dbReference>
<keyword evidence="13 21" id="KW-0472">Membrane</keyword>
<dbReference type="Gene3D" id="2.10.50.10">
    <property type="entry name" value="Tumor Necrosis Factor Receptor, subunit A, domain 2"/>
    <property type="match status" value="1"/>
</dbReference>
<dbReference type="InterPro" id="IPR036116">
    <property type="entry name" value="FN3_sf"/>
</dbReference>
<keyword evidence="15 27" id="KW-0675">Receptor</keyword>
<evidence type="ECO:0000256" key="21">
    <source>
        <dbReference type="SAM" id="Phobius"/>
    </source>
</evidence>
<dbReference type="GO" id="GO:0005524">
    <property type="term" value="F:ATP binding"/>
    <property type="evidence" value="ECO:0007669"/>
    <property type="project" value="UniProtKB-UniRule"/>
</dbReference>
<evidence type="ECO:0000256" key="6">
    <source>
        <dbReference type="ARBA" id="ARBA00022692"/>
    </source>
</evidence>
<dbReference type="FunFam" id="1.10.510.10:FF:000268">
    <property type="entry name" value="Receptor protein-tyrosine kinase"/>
    <property type="match status" value="1"/>
</dbReference>
<dbReference type="InterPro" id="IPR008266">
    <property type="entry name" value="Tyr_kinase_AS"/>
</dbReference>
<evidence type="ECO:0000256" key="2">
    <source>
        <dbReference type="ARBA" id="ARBA00011902"/>
    </source>
</evidence>
<dbReference type="FunFam" id="2.60.120.260:FF:000089">
    <property type="entry name" value="Eph receptor tyrosine kinase"/>
    <property type="match status" value="1"/>
</dbReference>
<evidence type="ECO:0000256" key="15">
    <source>
        <dbReference type="ARBA" id="ARBA00023170"/>
    </source>
</evidence>
<dbReference type="Gene3D" id="1.10.150.50">
    <property type="entry name" value="Transcription Factor, Ets-1"/>
    <property type="match status" value="1"/>
</dbReference>
<dbReference type="InterPro" id="IPR000719">
    <property type="entry name" value="Prot_kinase_dom"/>
</dbReference>
<dbReference type="InterPro" id="IPR050449">
    <property type="entry name" value="Ephrin_rcpt_TKs"/>
</dbReference>
<dbReference type="InterPro" id="IPR001090">
    <property type="entry name" value="Ephrin_rcpt_lig-bd_dom"/>
</dbReference>
<dbReference type="SMART" id="SM00454">
    <property type="entry name" value="SAM"/>
    <property type="match status" value="1"/>
</dbReference>
<evidence type="ECO:0000256" key="4">
    <source>
        <dbReference type="ARBA" id="ARBA00022553"/>
    </source>
</evidence>
<name>A0AAJ7WIZ6_9ACAR</name>
<protein>
    <recommendedName>
        <fullName evidence="2">receptor protein-tyrosine kinase</fullName>
        <ecNumber evidence="2">2.7.10.1</ecNumber>
    </recommendedName>
</protein>
<dbReference type="InterPro" id="IPR001426">
    <property type="entry name" value="Tyr_kinase_rcpt_V_CS"/>
</dbReference>
<dbReference type="SMART" id="SM00219">
    <property type="entry name" value="TyrKc"/>
    <property type="match status" value="1"/>
</dbReference>
<dbReference type="SUPFAM" id="SSF47769">
    <property type="entry name" value="SAM/Pointed domain"/>
    <property type="match status" value="1"/>
</dbReference>
<dbReference type="InterPro" id="IPR027936">
    <property type="entry name" value="Eph_TM"/>
</dbReference>
<feature type="transmembrane region" description="Helical" evidence="21">
    <location>
        <begin position="554"/>
        <end position="576"/>
    </location>
</feature>
<dbReference type="GO" id="GO:0030425">
    <property type="term" value="C:dendrite"/>
    <property type="evidence" value="ECO:0007669"/>
    <property type="project" value="TreeGrafter"/>
</dbReference>
<feature type="domain" description="SAM" evidence="23">
    <location>
        <begin position="1000"/>
        <end position="1064"/>
    </location>
</feature>
<dbReference type="Pfam" id="PF00041">
    <property type="entry name" value="fn3"/>
    <property type="match status" value="2"/>
</dbReference>
<feature type="binding site" evidence="18 20">
    <location>
        <position position="694"/>
    </location>
    <ligand>
        <name>ATP</name>
        <dbReference type="ChEBI" id="CHEBI:30616"/>
    </ligand>
</feature>
<dbReference type="AlphaFoldDB" id="A0AAJ7WIZ6"/>
<keyword evidence="19" id="KW-1015">Disulfide bond</keyword>
<evidence type="ECO:0000256" key="5">
    <source>
        <dbReference type="ARBA" id="ARBA00022679"/>
    </source>
</evidence>
<dbReference type="PROSITE" id="PS00791">
    <property type="entry name" value="RECEPTOR_TYR_KIN_V_2"/>
    <property type="match status" value="1"/>
</dbReference>
<keyword evidence="8" id="KW-0677">Repeat</keyword>
<dbReference type="InterPro" id="IPR008979">
    <property type="entry name" value="Galactose-bd-like_sf"/>
</dbReference>
<feature type="active site" description="Proton acceptor" evidence="17">
    <location>
        <position position="787"/>
    </location>
</feature>
<evidence type="ECO:0000256" key="9">
    <source>
        <dbReference type="ARBA" id="ARBA00022741"/>
    </source>
</evidence>
<dbReference type="InterPro" id="IPR020635">
    <property type="entry name" value="Tyr_kinase_cat_dom"/>
</dbReference>
<dbReference type="SUPFAM" id="SSF49785">
    <property type="entry name" value="Galactose-binding domain-like"/>
    <property type="match status" value="1"/>
</dbReference>
<evidence type="ECO:0000256" key="11">
    <source>
        <dbReference type="ARBA" id="ARBA00022840"/>
    </source>
</evidence>
<dbReference type="CDD" id="cd12087">
    <property type="entry name" value="TM_EGFR-like"/>
    <property type="match status" value="1"/>
</dbReference>
<dbReference type="CDD" id="cd00063">
    <property type="entry name" value="FN3"/>
    <property type="match status" value="2"/>
</dbReference>
<evidence type="ECO:0000256" key="20">
    <source>
        <dbReference type="PROSITE-ProRule" id="PRU10141"/>
    </source>
</evidence>
<dbReference type="CDD" id="cd09488">
    <property type="entry name" value="SAM_EPH-R"/>
    <property type="match status" value="1"/>
</dbReference>
<feature type="disulfide bond" evidence="19">
    <location>
        <begin position="112"/>
        <end position="122"/>
    </location>
</feature>
<keyword evidence="3" id="KW-1003">Cell membrane</keyword>
<dbReference type="GO" id="GO:0007411">
    <property type="term" value="P:axon guidance"/>
    <property type="evidence" value="ECO:0007669"/>
    <property type="project" value="TreeGrafter"/>
</dbReference>
<gene>
    <name evidence="27" type="primary">LOC100900575</name>
</gene>
<dbReference type="PIRSF" id="PIRSF000666">
    <property type="entry name" value="TyrPK_ephrin_receptor"/>
    <property type="match status" value="1"/>
</dbReference>
<dbReference type="SMART" id="SM01411">
    <property type="entry name" value="Ephrin_rec_like"/>
    <property type="match status" value="1"/>
</dbReference>
<keyword evidence="9 18" id="KW-0547">Nucleotide-binding</keyword>
<keyword evidence="16" id="KW-0325">Glycoprotein</keyword>
<evidence type="ECO:0000259" key="23">
    <source>
        <dbReference type="PROSITE" id="PS50105"/>
    </source>
</evidence>
<dbReference type="InterPro" id="IPR017441">
    <property type="entry name" value="Protein_kinase_ATP_BS"/>
</dbReference>
<dbReference type="PROSITE" id="PS50011">
    <property type="entry name" value="PROTEIN_KINASE_DOM"/>
    <property type="match status" value="1"/>
</dbReference>
<evidence type="ECO:0000256" key="1">
    <source>
        <dbReference type="ARBA" id="ARBA00004251"/>
    </source>
</evidence>
<dbReference type="Pfam" id="PF01404">
    <property type="entry name" value="Ephrin_lbd"/>
    <property type="match status" value="1"/>
</dbReference>
<dbReference type="CTD" id="43803"/>
<dbReference type="RefSeq" id="XP_028968879.1">
    <property type="nucleotide sequence ID" value="XM_029113046.1"/>
</dbReference>
<keyword evidence="7" id="KW-0732">Signal</keyword>
<dbReference type="InterPro" id="IPR001660">
    <property type="entry name" value="SAM"/>
</dbReference>
<evidence type="ECO:0000256" key="10">
    <source>
        <dbReference type="ARBA" id="ARBA00022777"/>
    </source>
</evidence>
<dbReference type="Pfam" id="PF07699">
    <property type="entry name" value="Ephrin_rec_like"/>
    <property type="match status" value="1"/>
</dbReference>
<dbReference type="GO" id="GO:0005886">
    <property type="term" value="C:plasma membrane"/>
    <property type="evidence" value="ECO:0007669"/>
    <property type="project" value="UniProtKB-SubCell"/>
</dbReference>
<evidence type="ECO:0000256" key="3">
    <source>
        <dbReference type="ARBA" id="ARBA00022475"/>
    </source>
</evidence>
<proteinExistence type="predicted"/>
<dbReference type="Proteomes" id="UP000694867">
    <property type="component" value="Unplaced"/>
</dbReference>
<dbReference type="InterPro" id="IPR003961">
    <property type="entry name" value="FN3_dom"/>
</dbReference>
<dbReference type="InterPro" id="IPR009030">
    <property type="entry name" value="Growth_fac_rcpt_cys_sf"/>
</dbReference>
<keyword evidence="5" id="KW-0808">Transferase</keyword>
<evidence type="ECO:0000256" key="18">
    <source>
        <dbReference type="PIRSR" id="PIRSR000666-2"/>
    </source>
</evidence>
<dbReference type="SUPFAM" id="SSF49265">
    <property type="entry name" value="Fibronectin type III"/>
    <property type="match status" value="1"/>
</dbReference>
<comment type="subcellular location">
    <subcellularLocation>
        <location evidence="1">Cell membrane</location>
        <topology evidence="1">Single-pass type I membrane protein</topology>
    </subcellularLocation>
</comment>
<reference evidence="27" key="1">
    <citation type="submission" date="2025-08" db="UniProtKB">
        <authorList>
            <consortium name="RefSeq"/>
        </authorList>
    </citation>
    <scope>IDENTIFICATION</scope>
</reference>
<dbReference type="FunFam" id="3.30.200.20:FF:000802">
    <property type="entry name" value="Ephrin receptor 1"/>
    <property type="match status" value="1"/>
</dbReference>
<evidence type="ECO:0000256" key="13">
    <source>
        <dbReference type="ARBA" id="ARBA00023136"/>
    </source>
</evidence>
<dbReference type="EC" id="2.7.10.1" evidence="2"/>
<dbReference type="CDD" id="cd10319">
    <property type="entry name" value="EphR_LBD"/>
    <property type="match status" value="1"/>
</dbReference>
<dbReference type="GO" id="GO:0005005">
    <property type="term" value="F:transmembrane-ephrin receptor activity"/>
    <property type="evidence" value="ECO:0007669"/>
    <property type="project" value="TreeGrafter"/>
</dbReference>
<dbReference type="InterPro" id="IPR013761">
    <property type="entry name" value="SAM/pointed_sf"/>
</dbReference>
<evidence type="ECO:0000256" key="8">
    <source>
        <dbReference type="ARBA" id="ARBA00022737"/>
    </source>
</evidence>
<dbReference type="GeneID" id="100900575"/>
<keyword evidence="4" id="KW-0597">Phosphoprotein</keyword>
<evidence type="ECO:0000259" key="24">
    <source>
        <dbReference type="PROSITE" id="PS50853"/>
    </source>
</evidence>